<dbReference type="SUPFAM" id="SSF48498">
    <property type="entry name" value="Tetracyclin repressor-like, C-terminal domain"/>
    <property type="match status" value="1"/>
</dbReference>
<dbReference type="Gene3D" id="1.10.357.10">
    <property type="entry name" value="Tetracycline Repressor, domain 2"/>
    <property type="match status" value="1"/>
</dbReference>
<dbReference type="InterPro" id="IPR036271">
    <property type="entry name" value="Tet_transcr_reg_TetR-rel_C_sf"/>
</dbReference>
<evidence type="ECO:0000259" key="3">
    <source>
        <dbReference type="PROSITE" id="PS50977"/>
    </source>
</evidence>
<dbReference type="SUPFAM" id="SSF46689">
    <property type="entry name" value="Homeodomain-like"/>
    <property type="match status" value="1"/>
</dbReference>
<reference evidence="4 5" key="1">
    <citation type="submission" date="2017-08" db="EMBL/GenBank/DDBJ databases">
        <title>Complete Genome Sequence of Streptomyces formicae KY5, the formicamycin producer.</title>
        <authorList>
            <person name="Holmes N.A."/>
            <person name="Devine R."/>
            <person name="Qin Z."/>
            <person name="Seipke R.F."/>
            <person name="Wilkinson B."/>
            <person name="Hutchings M.I."/>
        </authorList>
    </citation>
    <scope>NUCLEOTIDE SEQUENCE [LARGE SCALE GENOMIC DNA]</scope>
    <source>
        <strain evidence="4 5">KY5</strain>
    </source>
</reference>
<dbReference type="GO" id="GO:0003700">
    <property type="term" value="F:DNA-binding transcription factor activity"/>
    <property type="evidence" value="ECO:0007669"/>
    <property type="project" value="TreeGrafter"/>
</dbReference>
<dbReference type="PANTHER" id="PTHR30055:SF200">
    <property type="entry name" value="HTH-TYPE TRANSCRIPTIONAL REPRESSOR BDCR"/>
    <property type="match status" value="1"/>
</dbReference>
<keyword evidence="5" id="KW-1185">Reference proteome</keyword>
<dbReference type="InterPro" id="IPR001647">
    <property type="entry name" value="HTH_TetR"/>
</dbReference>
<protein>
    <submittedName>
        <fullName evidence="4">Transcriptional regulator, TetR family</fullName>
    </submittedName>
</protein>
<evidence type="ECO:0000256" key="1">
    <source>
        <dbReference type="ARBA" id="ARBA00023125"/>
    </source>
</evidence>
<dbReference type="PROSITE" id="PS50977">
    <property type="entry name" value="HTH_TETR_2"/>
    <property type="match status" value="1"/>
</dbReference>
<organism evidence="4 5">
    <name type="scientific">Streptomyces formicae</name>
    <dbReference type="NCBI Taxonomy" id="1616117"/>
    <lineage>
        <taxon>Bacteria</taxon>
        <taxon>Bacillati</taxon>
        <taxon>Actinomycetota</taxon>
        <taxon>Actinomycetes</taxon>
        <taxon>Kitasatosporales</taxon>
        <taxon>Streptomycetaceae</taxon>
        <taxon>Streptomyces</taxon>
    </lineage>
</organism>
<dbReference type="PRINTS" id="PR00455">
    <property type="entry name" value="HTHTETR"/>
</dbReference>
<dbReference type="GO" id="GO:0000976">
    <property type="term" value="F:transcription cis-regulatory region binding"/>
    <property type="evidence" value="ECO:0007669"/>
    <property type="project" value="TreeGrafter"/>
</dbReference>
<proteinExistence type="predicted"/>
<dbReference type="Pfam" id="PF00440">
    <property type="entry name" value="TetR_N"/>
    <property type="match status" value="1"/>
</dbReference>
<dbReference type="EMBL" id="CP022685">
    <property type="protein sequence ID" value="ATL25246.1"/>
    <property type="molecule type" value="Genomic_DNA"/>
</dbReference>
<evidence type="ECO:0000256" key="2">
    <source>
        <dbReference type="PROSITE-ProRule" id="PRU00335"/>
    </source>
</evidence>
<feature type="domain" description="HTH tetR-type" evidence="3">
    <location>
        <begin position="12"/>
        <end position="72"/>
    </location>
</feature>
<dbReference type="KEGG" id="sfk:KY5_0228c"/>
<dbReference type="AlphaFoldDB" id="A0A291Q167"/>
<evidence type="ECO:0000313" key="4">
    <source>
        <dbReference type="EMBL" id="ATL25246.1"/>
    </source>
</evidence>
<dbReference type="InterPro" id="IPR050109">
    <property type="entry name" value="HTH-type_TetR-like_transc_reg"/>
</dbReference>
<name>A0A291Q167_9ACTN</name>
<dbReference type="PANTHER" id="PTHR30055">
    <property type="entry name" value="HTH-TYPE TRANSCRIPTIONAL REGULATOR RUTR"/>
    <property type="match status" value="1"/>
</dbReference>
<dbReference type="Proteomes" id="UP000221011">
    <property type="component" value="Chromosome"/>
</dbReference>
<sequence length="194" mass="21783">MDSDPRPGTPRPPPRERILSTAYTLFSRRGIRDVGVDEVVARSGVAKATLYRHFPSKDDLVLAFLDRREQEWTLGRVVAGARRRGGTPEERLLAIFDVFDEWFRGDDFDACAFINILLEMGREHPLGQAGIAHLETIRHLVRGMAEEAGLRDAEGFARSWHILMKGSIISAAEGDTEAAHRAQAMARALIERHR</sequence>
<evidence type="ECO:0000313" key="5">
    <source>
        <dbReference type="Proteomes" id="UP000221011"/>
    </source>
</evidence>
<gene>
    <name evidence="4" type="ORF">KY5_0228c</name>
</gene>
<accession>A0A291Q167</accession>
<feature type="DNA-binding region" description="H-T-H motif" evidence="2">
    <location>
        <begin position="35"/>
        <end position="54"/>
    </location>
</feature>
<keyword evidence="1 2" id="KW-0238">DNA-binding</keyword>
<dbReference type="InterPro" id="IPR009057">
    <property type="entry name" value="Homeodomain-like_sf"/>
</dbReference>